<dbReference type="AlphaFoldDB" id="A0A0A1SYL6"/>
<evidence type="ECO:0000256" key="1">
    <source>
        <dbReference type="SAM" id="Coils"/>
    </source>
</evidence>
<dbReference type="Proteomes" id="UP000039046">
    <property type="component" value="Unassembled WGS sequence"/>
</dbReference>
<reference evidence="3 4" key="1">
    <citation type="journal article" date="2015" name="Genome Announc.">
        <title>Draft Genome Sequence and Gene Annotation of the Entomopathogenic Fungus Verticillium hemipterigenum.</title>
        <authorList>
            <person name="Horn F."/>
            <person name="Habel A."/>
            <person name="Scharf D.H."/>
            <person name="Dworschak J."/>
            <person name="Brakhage A.A."/>
            <person name="Guthke R."/>
            <person name="Hertweck C."/>
            <person name="Linde J."/>
        </authorList>
    </citation>
    <scope>NUCLEOTIDE SEQUENCE [LARGE SCALE GENOMIC DNA]</scope>
</reference>
<organism evidence="3 4">
    <name type="scientific">[Torrubiella] hemipterigena</name>
    <dbReference type="NCBI Taxonomy" id="1531966"/>
    <lineage>
        <taxon>Eukaryota</taxon>
        <taxon>Fungi</taxon>
        <taxon>Dikarya</taxon>
        <taxon>Ascomycota</taxon>
        <taxon>Pezizomycotina</taxon>
        <taxon>Sordariomycetes</taxon>
        <taxon>Hypocreomycetidae</taxon>
        <taxon>Hypocreales</taxon>
        <taxon>Clavicipitaceae</taxon>
        <taxon>Clavicipitaceae incertae sedis</taxon>
        <taxon>'Torrubiella' clade</taxon>
    </lineage>
</organism>
<feature type="compositionally biased region" description="Acidic residues" evidence="2">
    <location>
        <begin position="908"/>
        <end position="917"/>
    </location>
</feature>
<dbReference type="OrthoDB" id="5371510at2759"/>
<feature type="region of interest" description="Disordered" evidence="2">
    <location>
        <begin position="891"/>
        <end position="934"/>
    </location>
</feature>
<dbReference type="HOGENOM" id="CLU_013726_0_0_1"/>
<keyword evidence="4" id="KW-1185">Reference proteome</keyword>
<feature type="region of interest" description="Disordered" evidence="2">
    <location>
        <begin position="1"/>
        <end position="30"/>
    </location>
</feature>
<dbReference type="EMBL" id="CDHN01000002">
    <property type="protein sequence ID" value="CEJ84454.1"/>
    <property type="molecule type" value="Genomic_DNA"/>
</dbReference>
<accession>A0A0A1SYL6</accession>
<feature type="compositionally biased region" description="Acidic residues" evidence="2">
    <location>
        <begin position="924"/>
        <end position="934"/>
    </location>
</feature>
<sequence>MEGMTLRTAGQQQSASDANPDETTTAVSSGIDSYIAEPMVFPLTSADLYEPMEQASELPPEDSQATKWSLKAQDDEPPAKIPVDMTISQIRSYVRYRRQRDLGVGTAEERDEATQNIQRLNQMMDRLNKENASDAAKEKATEAAIADTSKAAMSIDATAQISAAHVVNMALNMASNIPEPTWTSYTHPDAPSLTDPMEIHERSRRVEFNALHFSSLELQTGDTLVYIDYPGERNDTTVARDCYRYPWVSQTFRVHSNRLLDTGSSKFAEMLKPTYQFRVMRRRKLVNKLPEGVKYVLDLTPPTEGDDLVFQVTELSLTPGIQNWWRSFKVHRTAPHLVKGHDDVCDCVAKLVVEADPEVSGFAGDILAYDSNQANEQRSLNLPLSGHDVEYLRKSAAPKEPFTVPEHYGFKDYCAIRHRNSIIRLMLLIHGHYVPLHSAPTMWTLVGVAKIFDCPLVVSNTVSSWMLAKSNTVFIEVLPEEAIKIAFHIQDATIAISAYRILVNELALENANTTIPRSRFHRVTIFGRTKGDPGDEISNLIQHGARAMVERATMTANQVTSDDAPDNWDIPEWGRLCTLESLLTQEPGELSSTALDGARSLKKTIKQRIEEEMRYVFYKKTAGIARYASVDFDRAKYVEPKNWEFMRSIVSGFNTAQKFLLPYVYEGLEDALAFDRLFEPSSLSIHAIVLNSALTEIKRKLLHADSACLLGEEARNLLLETSSAFPTTAEEPWFKGLDFYQQLKDYMYPIARMWQRHDLTPPLNMTQHMLLNLTTNELRFLPLWAGGCNDDTGGVFEDILPPASMGPIGPGPCYRTGMTVGSDASSIASSFVGEMNALEMRGTDTLASIGVNGSISTIYRPDEVIADDVSIAPSDSFSVDNDYIEARLAAEEAEAASEQSTNSQSVEFMEDLSDDDSTSTIGEDNFDSDLDMFE</sequence>
<protein>
    <submittedName>
        <fullName evidence="3">Uncharacterized protein</fullName>
    </submittedName>
</protein>
<feature type="coiled-coil region" evidence="1">
    <location>
        <begin position="110"/>
        <end position="137"/>
    </location>
</feature>
<evidence type="ECO:0000313" key="4">
    <source>
        <dbReference type="Proteomes" id="UP000039046"/>
    </source>
</evidence>
<evidence type="ECO:0000313" key="3">
    <source>
        <dbReference type="EMBL" id="CEJ84454.1"/>
    </source>
</evidence>
<proteinExistence type="predicted"/>
<keyword evidence="1" id="KW-0175">Coiled coil</keyword>
<feature type="compositionally biased region" description="Polar residues" evidence="2">
    <location>
        <begin position="8"/>
        <end position="30"/>
    </location>
</feature>
<name>A0A0A1SYL6_9HYPO</name>
<gene>
    <name evidence="3" type="ORF">VHEMI03479</name>
</gene>
<dbReference type="STRING" id="1531966.A0A0A1SYL6"/>
<evidence type="ECO:0000256" key="2">
    <source>
        <dbReference type="SAM" id="MobiDB-lite"/>
    </source>
</evidence>